<evidence type="ECO:0000256" key="1">
    <source>
        <dbReference type="SAM" id="MobiDB-lite"/>
    </source>
</evidence>
<dbReference type="EMBL" id="JAVIJP010000092">
    <property type="protein sequence ID" value="KAL3616376.1"/>
    <property type="molecule type" value="Genomic_DNA"/>
</dbReference>
<feature type="compositionally biased region" description="Polar residues" evidence="1">
    <location>
        <begin position="205"/>
        <end position="214"/>
    </location>
</feature>
<organism evidence="2 3">
    <name type="scientific">Castilleja foliolosa</name>
    <dbReference type="NCBI Taxonomy" id="1961234"/>
    <lineage>
        <taxon>Eukaryota</taxon>
        <taxon>Viridiplantae</taxon>
        <taxon>Streptophyta</taxon>
        <taxon>Embryophyta</taxon>
        <taxon>Tracheophyta</taxon>
        <taxon>Spermatophyta</taxon>
        <taxon>Magnoliopsida</taxon>
        <taxon>eudicotyledons</taxon>
        <taxon>Gunneridae</taxon>
        <taxon>Pentapetalae</taxon>
        <taxon>asterids</taxon>
        <taxon>lamiids</taxon>
        <taxon>Lamiales</taxon>
        <taxon>Orobanchaceae</taxon>
        <taxon>Pedicularideae</taxon>
        <taxon>Castillejinae</taxon>
        <taxon>Castilleja</taxon>
    </lineage>
</organism>
<dbReference type="Proteomes" id="UP001632038">
    <property type="component" value="Unassembled WGS sequence"/>
</dbReference>
<keyword evidence="3" id="KW-1185">Reference proteome</keyword>
<name>A0ABD3BH45_9LAMI</name>
<protein>
    <submittedName>
        <fullName evidence="2">Uncharacterized protein</fullName>
    </submittedName>
</protein>
<dbReference type="InterPro" id="IPR017956">
    <property type="entry name" value="AT_hook_DNA-bd_motif"/>
</dbReference>
<proteinExistence type="predicted"/>
<feature type="compositionally biased region" description="Polar residues" evidence="1">
    <location>
        <begin position="21"/>
        <end position="32"/>
    </location>
</feature>
<feature type="compositionally biased region" description="Basic and acidic residues" evidence="1">
    <location>
        <begin position="36"/>
        <end position="45"/>
    </location>
</feature>
<dbReference type="AlphaFoldDB" id="A0ABD3BH45"/>
<evidence type="ECO:0000313" key="3">
    <source>
        <dbReference type="Proteomes" id="UP001632038"/>
    </source>
</evidence>
<evidence type="ECO:0000313" key="2">
    <source>
        <dbReference type="EMBL" id="KAL3616376.1"/>
    </source>
</evidence>
<feature type="compositionally biased region" description="Polar residues" evidence="1">
    <location>
        <begin position="167"/>
        <end position="180"/>
    </location>
</feature>
<comment type="caution">
    <text evidence="2">The sequence shown here is derived from an EMBL/GenBank/DDBJ whole genome shotgun (WGS) entry which is preliminary data.</text>
</comment>
<sequence>MYNHKIHSPVHLEDGAEEGLANTNRGENNSTVADDDPSRRRRFEDISTSAAVSNSQSQDPESSTTRKRARGRPRCEYNSTVADDHPSRGRRFEDISTSAAVSNSQSQDPESSTTRKRARGRPRTIFGPVNRPVLIEGNTNIGENNSTVADDVPSTSRRFDEDIATSALVSNSQLQDPESSTTRKRARGRPRTIFGPVNRPRTDEANTNIDPESSTTRRRGRPR</sequence>
<dbReference type="PRINTS" id="PR00929">
    <property type="entry name" value="ATHOOK"/>
</dbReference>
<feature type="compositionally biased region" description="Polar residues" evidence="1">
    <location>
        <begin position="137"/>
        <end position="156"/>
    </location>
</feature>
<feature type="compositionally biased region" description="Polar residues" evidence="1">
    <location>
        <begin position="46"/>
        <end position="63"/>
    </location>
</feature>
<reference evidence="3" key="1">
    <citation type="journal article" date="2024" name="IScience">
        <title>Strigolactones Initiate the Formation of Haustorium-like Structures in Castilleja.</title>
        <authorList>
            <person name="Buerger M."/>
            <person name="Peterson D."/>
            <person name="Chory J."/>
        </authorList>
    </citation>
    <scope>NUCLEOTIDE SEQUENCE [LARGE SCALE GENOMIC DNA]</scope>
</reference>
<accession>A0ABD3BH45</accession>
<feature type="compositionally biased region" description="Basic and acidic residues" evidence="1">
    <location>
        <begin position="82"/>
        <end position="94"/>
    </location>
</feature>
<feature type="region of interest" description="Disordered" evidence="1">
    <location>
        <begin position="1"/>
        <end position="223"/>
    </location>
</feature>
<feature type="compositionally biased region" description="Polar residues" evidence="1">
    <location>
        <begin position="95"/>
        <end position="112"/>
    </location>
</feature>
<gene>
    <name evidence="2" type="ORF">CASFOL_039766</name>
</gene>